<keyword evidence="1" id="KW-1133">Transmembrane helix</keyword>
<dbReference type="RefSeq" id="WP_036190020.1">
    <property type="nucleotide sequence ID" value="NZ_AVDA01000036.1"/>
</dbReference>
<keyword evidence="3" id="KW-1185">Reference proteome</keyword>
<sequence>MNWGDRLVESKAFKIIIVGALWGTIVFALLIVFMIGNFLFNIYILDYRFDDGELQPPVERISWRLEQMNSV</sequence>
<dbReference type="AlphaFoldDB" id="A0A0A3HP95"/>
<protein>
    <recommendedName>
        <fullName evidence="4">Histidine kinase</fullName>
    </recommendedName>
</protein>
<dbReference type="Proteomes" id="UP000030416">
    <property type="component" value="Unassembled WGS sequence"/>
</dbReference>
<reference evidence="2 3" key="1">
    <citation type="submission" date="2014-02" db="EMBL/GenBank/DDBJ databases">
        <title>Draft genome sequence of Lysinibacillus manganicus DSM 26584T.</title>
        <authorList>
            <person name="Zhang F."/>
            <person name="Wang G."/>
            <person name="Zhang L."/>
        </authorList>
    </citation>
    <scope>NUCLEOTIDE SEQUENCE [LARGE SCALE GENOMIC DNA]</scope>
    <source>
        <strain evidence="2 3">DSM 26584</strain>
    </source>
</reference>
<dbReference type="OrthoDB" id="2893782at2"/>
<evidence type="ECO:0008006" key="4">
    <source>
        <dbReference type="Google" id="ProtNLM"/>
    </source>
</evidence>
<proteinExistence type="predicted"/>
<organism evidence="2 3">
    <name type="scientific">Ureibacillus manganicus DSM 26584</name>
    <dbReference type="NCBI Taxonomy" id="1384049"/>
    <lineage>
        <taxon>Bacteria</taxon>
        <taxon>Bacillati</taxon>
        <taxon>Bacillota</taxon>
        <taxon>Bacilli</taxon>
        <taxon>Bacillales</taxon>
        <taxon>Caryophanaceae</taxon>
        <taxon>Ureibacillus</taxon>
    </lineage>
</organism>
<gene>
    <name evidence="2" type="ORF">CD29_18745</name>
</gene>
<comment type="caution">
    <text evidence="2">The sequence shown here is derived from an EMBL/GenBank/DDBJ whole genome shotgun (WGS) entry which is preliminary data.</text>
</comment>
<keyword evidence="1" id="KW-0812">Transmembrane</keyword>
<accession>A0A0A3HP95</accession>
<feature type="transmembrane region" description="Helical" evidence="1">
    <location>
        <begin position="12"/>
        <end position="40"/>
    </location>
</feature>
<evidence type="ECO:0000256" key="1">
    <source>
        <dbReference type="SAM" id="Phobius"/>
    </source>
</evidence>
<name>A0A0A3HP95_9BACL</name>
<evidence type="ECO:0000313" key="3">
    <source>
        <dbReference type="Proteomes" id="UP000030416"/>
    </source>
</evidence>
<evidence type="ECO:0000313" key="2">
    <source>
        <dbReference type="EMBL" id="KGR74356.1"/>
    </source>
</evidence>
<dbReference type="eggNOG" id="ENOG5032FX4">
    <property type="taxonomic scope" value="Bacteria"/>
</dbReference>
<dbReference type="EMBL" id="JPVN01000036">
    <property type="protein sequence ID" value="KGR74356.1"/>
    <property type="molecule type" value="Genomic_DNA"/>
</dbReference>
<keyword evidence="1" id="KW-0472">Membrane</keyword>